<gene>
    <name evidence="1" type="ORF">Cba03nite_73360</name>
</gene>
<organism evidence="1 2">
    <name type="scientific">Catellatospora bangladeshensis</name>
    <dbReference type="NCBI Taxonomy" id="310355"/>
    <lineage>
        <taxon>Bacteria</taxon>
        <taxon>Bacillati</taxon>
        <taxon>Actinomycetota</taxon>
        <taxon>Actinomycetes</taxon>
        <taxon>Micromonosporales</taxon>
        <taxon>Micromonosporaceae</taxon>
        <taxon>Catellatospora</taxon>
    </lineage>
</organism>
<evidence type="ECO:0000313" key="2">
    <source>
        <dbReference type="Proteomes" id="UP000601223"/>
    </source>
</evidence>
<accession>A0A8J3JS90</accession>
<evidence type="ECO:0000313" key="1">
    <source>
        <dbReference type="EMBL" id="GIF85987.1"/>
    </source>
</evidence>
<proteinExistence type="predicted"/>
<dbReference type="AlphaFoldDB" id="A0A8J3JS90"/>
<name>A0A8J3JS90_9ACTN</name>
<dbReference type="Proteomes" id="UP000601223">
    <property type="component" value="Unassembled WGS sequence"/>
</dbReference>
<dbReference type="EMBL" id="BONF01000056">
    <property type="protein sequence ID" value="GIF85987.1"/>
    <property type="molecule type" value="Genomic_DNA"/>
</dbReference>
<dbReference type="RefSeq" id="WP_203756645.1">
    <property type="nucleotide sequence ID" value="NZ_BONF01000056.1"/>
</dbReference>
<keyword evidence="2" id="KW-1185">Reference proteome</keyword>
<protein>
    <submittedName>
        <fullName evidence="1">Uncharacterized protein</fullName>
    </submittedName>
</protein>
<reference evidence="1 2" key="1">
    <citation type="submission" date="2021-01" db="EMBL/GenBank/DDBJ databases">
        <title>Whole genome shotgun sequence of Catellatospora bangladeshensis NBRC 107357.</title>
        <authorList>
            <person name="Komaki H."/>
            <person name="Tamura T."/>
        </authorList>
    </citation>
    <scope>NUCLEOTIDE SEQUENCE [LARGE SCALE GENOMIC DNA]</scope>
    <source>
        <strain evidence="1 2">NBRC 107357</strain>
    </source>
</reference>
<comment type="caution">
    <text evidence="1">The sequence shown here is derived from an EMBL/GenBank/DDBJ whole genome shotgun (WGS) entry which is preliminary data.</text>
</comment>
<sequence>MRVLNAGQFAEYARRQIAAADEILTRHGRVAGDLCRCERPWPCPVAASCVSMREHYRARMAVIEATMRLPVVGTAPVSRLPVLRRLVGGLVRAVRWQDR</sequence>